<dbReference type="PANTHER" id="PTHR18866">
    <property type="entry name" value="CARBOXYLASE:PYRUVATE/ACETYL-COA/PROPIONYL-COA CARBOXYLASE"/>
    <property type="match status" value="1"/>
</dbReference>
<dbReference type="InterPro" id="IPR005482">
    <property type="entry name" value="Biotin_COase_C"/>
</dbReference>
<evidence type="ECO:0000259" key="10">
    <source>
        <dbReference type="PROSITE" id="PS50975"/>
    </source>
</evidence>
<dbReference type="InterPro" id="IPR011761">
    <property type="entry name" value="ATP-grasp"/>
</dbReference>
<dbReference type="Gene3D" id="2.40.50.100">
    <property type="match status" value="1"/>
</dbReference>
<dbReference type="CDD" id="cd06850">
    <property type="entry name" value="biotinyl_domain"/>
    <property type="match status" value="1"/>
</dbReference>
<dbReference type="InterPro" id="IPR011764">
    <property type="entry name" value="Biotin_carboxylation_dom"/>
</dbReference>
<dbReference type="STRING" id="46177.SAMN05660976_01381"/>
<evidence type="ECO:0000256" key="1">
    <source>
        <dbReference type="ARBA" id="ARBA00001953"/>
    </source>
</evidence>
<keyword evidence="3 7" id="KW-0547">Nucleotide-binding</keyword>
<sequence>MTARRPVPDPPVTARRPVPDPPVTTRPSAAEPAVITRLLVANRGEIARRVFRTCRALGVSTVAVFSDPDAGLPHVREADLAVRLPGARPAETYLDVGRILDACRAAGADAVHPGYGFLSESAEFARAVLDAGLVWVGPPPGAIAAMGSKIEAKRLMQEAGVPVLPTLAADGGGDGWEYPVLVKASAGGGGRGMRVVRDPALLDAEVAAASREALAAFGDGAVFVEPLLEGARHVEVQVLADAQGTVWALGERECSVQRRHQKVVEECPSPGVTPELRERLCAAAVRAARAIGYVGAGTVEFLVRGDRVAFLEMNTRLQVEHPVTELVHGLDLVRAQLEVAEGRPLPPEPPAPRGHAVEARLYAEDDAYVPQTGVLHRFEVTGDVRVDAGVESGSVVSPYYDAMLAKVIAYGATRAEAIRKLTAALRGARLHGPVTNRGLLLRVLTDPAFLAGDTHTGFLDAWGPPPAPPPPDGTAVLAAALALAAANRRSATVLRSLPGGWRNVRSQPRVARFAEAEAGYDPLPDGVVVVAAEPERVVLERDGVRRSFDVAVYGDGRVHVDGESGHVVLTPLPRLPEPVERVAPGSLPAPMPGTVLRVEVAPGDRVSGGQAVLVLEAMKMEHRVTAPADGVVSEVLVEKGRQVEAGTVLVVIAPPAESQASGGGSRGGRDGCPGGGGPPGALDTGTGAPPEGGADVSEAAPGRVAAGEEES</sequence>
<dbReference type="Gene3D" id="3.30.470.20">
    <property type="entry name" value="ATP-grasp fold, B domain"/>
    <property type="match status" value="1"/>
</dbReference>
<dbReference type="Pfam" id="PF00364">
    <property type="entry name" value="Biotin_lipoyl"/>
    <property type="match status" value="1"/>
</dbReference>
<dbReference type="PROSITE" id="PS00867">
    <property type="entry name" value="CPSASE_2"/>
    <property type="match status" value="1"/>
</dbReference>
<name>A0A1H7KVJ5_9ACTN</name>
<dbReference type="Pfam" id="PF21139">
    <property type="entry name" value="BT_MCC_alpha"/>
    <property type="match status" value="1"/>
</dbReference>
<feature type="region of interest" description="Disordered" evidence="8">
    <location>
        <begin position="657"/>
        <end position="711"/>
    </location>
</feature>
<feature type="compositionally biased region" description="Gly residues" evidence="8">
    <location>
        <begin position="661"/>
        <end position="679"/>
    </location>
</feature>
<dbReference type="FunFam" id="3.40.50.20:FF:000010">
    <property type="entry name" value="Propionyl-CoA carboxylase subunit alpha"/>
    <property type="match status" value="1"/>
</dbReference>
<dbReference type="InterPro" id="IPR048429">
    <property type="entry name" value="MCC_alpha_BT"/>
</dbReference>
<evidence type="ECO:0000313" key="13">
    <source>
        <dbReference type="Proteomes" id="UP000198953"/>
    </source>
</evidence>
<dbReference type="InterPro" id="IPR000089">
    <property type="entry name" value="Biotin_lipoyl"/>
</dbReference>
<keyword evidence="5" id="KW-0092">Biotin</keyword>
<feature type="domain" description="Lipoyl-binding" evidence="9">
    <location>
        <begin position="578"/>
        <end position="653"/>
    </location>
</feature>
<dbReference type="Pfam" id="PF00289">
    <property type="entry name" value="Biotin_carb_N"/>
    <property type="match status" value="1"/>
</dbReference>
<dbReference type="InterPro" id="IPR050856">
    <property type="entry name" value="Biotin_carboxylase_complex"/>
</dbReference>
<evidence type="ECO:0000313" key="12">
    <source>
        <dbReference type="EMBL" id="SEK90883.1"/>
    </source>
</evidence>
<dbReference type="PROSITE" id="PS50975">
    <property type="entry name" value="ATP_GRASP"/>
    <property type="match status" value="1"/>
</dbReference>
<feature type="domain" description="Biotin carboxylation" evidence="11">
    <location>
        <begin position="34"/>
        <end position="464"/>
    </location>
</feature>
<dbReference type="AlphaFoldDB" id="A0A1H7KVJ5"/>
<proteinExistence type="predicted"/>
<dbReference type="FunFam" id="2.40.50.100:FF:000003">
    <property type="entry name" value="Acetyl-CoA carboxylase biotin carboxyl carrier protein"/>
    <property type="match status" value="1"/>
</dbReference>
<evidence type="ECO:0000259" key="11">
    <source>
        <dbReference type="PROSITE" id="PS50979"/>
    </source>
</evidence>
<dbReference type="PROSITE" id="PS50968">
    <property type="entry name" value="BIOTINYL_LIPOYL"/>
    <property type="match status" value="1"/>
</dbReference>
<keyword evidence="2" id="KW-0436">Ligase</keyword>
<evidence type="ECO:0000256" key="5">
    <source>
        <dbReference type="ARBA" id="ARBA00023267"/>
    </source>
</evidence>
<feature type="region of interest" description="Disordered" evidence="8">
    <location>
        <begin position="1"/>
        <end position="29"/>
    </location>
</feature>
<dbReference type="SUPFAM" id="SSF56059">
    <property type="entry name" value="Glutathione synthetase ATP-binding domain-like"/>
    <property type="match status" value="1"/>
</dbReference>
<dbReference type="SUPFAM" id="SSF51230">
    <property type="entry name" value="Single hybrid motif"/>
    <property type="match status" value="1"/>
</dbReference>
<feature type="compositionally biased region" description="Low complexity" evidence="8">
    <location>
        <begin position="680"/>
        <end position="689"/>
    </location>
</feature>
<dbReference type="InterPro" id="IPR005481">
    <property type="entry name" value="BC-like_N"/>
</dbReference>
<dbReference type="InterPro" id="IPR005479">
    <property type="entry name" value="CPAse_ATP-bd"/>
</dbReference>
<feature type="domain" description="ATP-grasp" evidence="10">
    <location>
        <begin position="153"/>
        <end position="341"/>
    </location>
</feature>
<dbReference type="InterPro" id="IPR016185">
    <property type="entry name" value="PreATP-grasp_dom_sf"/>
</dbReference>
<dbReference type="InterPro" id="IPR001882">
    <property type="entry name" value="Biotin_BS"/>
</dbReference>
<dbReference type="GO" id="GO:0004075">
    <property type="term" value="F:biotin carboxylase activity"/>
    <property type="evidence" value="ECO:0007669"/>
    <property type="project" value="UniProtKB-EC"/>
</dbReference>
<keyword evidence="13" id="KW-1185">Reference proteome</keyword>
<dbReference type="InterPro" id="IPR011053">
    <property type="entry name" value="Single_hybrid_motif"/>
</dbReference>
<dbReference type="Pfam" id="PF02786">
    <property type="entry name" value="CPSase_L_D2"/>
    <property type="match status" value="1"/>
</dbReference>
<dbReference type="SUPFAM" id="SSF51246">
    <property type="entry name" value="Rudiment single hybrid motif"/>
    <property type="match status" value="1"/>
</dbReference>
<dbReference type="InterPro" id="IPR011054">
    <property type="entry name" value="Rudment_hybrid_motif"/>
</dbReference>
<evidence type="ECO:0000256" key="7">
    <source>
        <dbReference type="PROSITE-ProRule" id="PRU00409"/>
    </source>
</evidence>
<evidence type="ECO:0000256" key="4">
    <source>
        <dbReference type="ARBA" id="ARBA00022840"/>
    </source>
</evidence>
<evidence type="ECO:0000256" key="6">
    <source>
        <dbReference type="ARBA" id="ARBA00048501"/>
    </source>
</evidence>
<dbReference type="GO" id="GO:0046872">
    <property type="term" value="F:metal ion binding"/>
    <property type="evidence" value="ECO:0007669"/>
    <property type="project" value="InterPro"/>
</dbReference>
<dbReference type="PANTHER" id="PTHR18866:SF126">
    <property type="entry name" value="BIOTIN CARBOXYLASE"/>
    <property type="match status" value="1"/>
</dbReference>
<comment type="catalytic activity">
    <reaction evidence="6">
        <text>N(6)-biotinyl-L-lysyl-[protein] + hydrogencarbonate + ATP = N(6)-carboxybiotinyl-L-lysyl-[protein] + ADP + phosphate + H(+)</text>
        <dbReference type="Rhea" id="RHEA:13501"/>
        <dbReference type="Rhea" id="RHEA-COMP:10505"/>
        <dbReference type="Rhea" id="RHEA-COMP:10506"/>
        <dbReference type="ChEBI" id="CHEBI:15378"/>
        <dbReference type="ChEBI" id="CHEBI:17544"/>
        <dbReference type="ChEBI" id="CHEBI:30616"/>
        <dbReference type="ChEBI" id="CHEBI:43474"/>
        <dbReference type="ChEBI" id="CHEBI:83144"/>
        <dbReference type="ChEBI" id="CHEBI:83145"/>
        <dbReference type="ChEBI" id="CHEBI:456216"/>
        <dbReference type="EC" id="6.3.4.14"/>
    </reaction>
    <physiologicalReaction direction="left-to-right" evidence="6">
        <dbReference type="Rhea" id="RHEA:13502"/>
    </physiologicalReaction>
</comment>
<dbReference type="GO" id="GO:0005524">
    <property type="term" value="F:ATP binding"/>
    <property type="evidence" value="ECO:0007669"/>
    <property type="project" value="UniProtKB-UniRule"/>
</dbReference>
<protein>
    <submittedName>
        <fullName evidence="12">Propionyl-CoA carboxylase alpha chain</fullName>
    </submittedName>
</protein>
<organism evidence="12 13">
    <name type="scientific">Nonomuraea pusilla</name>
    <dbReference type="NCBI Taxonomy" id="46177"/>
    <lineage>
        <taxon>Bacteria</taxon>
        <taxon>Bacillati</taxon>
        <taxon>Actinomycetota</taxon>
        <taxon>Actinomycetes</taxon>
        <taxon>Streptosporangiales</taxon>
        <taxon>Streptosporangiaceae</taxon>
        <taxon>Nonomuraea</taxon>
    </lineage>
</organism>
<dbReference type="SMART" id="SM00878">
    <property type="entry name" value="Biotin_carb_C"/>
    <property type="match status" value="1"/>
</dbReference>
<dbReference type="PROSITE" id="PS50979">
    <property type="entry name" value="BC"/>
    <property type="match status" value="1"/>
</dbReference>
<dbReference type="EMBL" id="FOBF01000003">
    <property type="protein sequence ID" value="SEK90883.1"/>
    <property type="molecule type" value="Genomic_DNA"/>
</dbReference>
<gene>
    <name evidence="12" type="ORF">SAMN05660976_01381</name>
</gene>
<dbReference type="Pfam" id="PF02785">
    <property type="entry name" value="Biotin_carb_C"/>
    <property type="match status" value="1"/>
</dbReference>
<comment type="cofactor">
    <cofactor evidence="1">
        <name>biotin</name>
        <dbReference type="ChEBI" id="CHEBI:57586"/>
    </cofactor>
</comment>
<evidence type="ECO:0000259" key="9">
    <source>
        <dbReference type="PROSITE" id="PS50968"/>
    </source>
</evidence>
<evidence type="ECO:0000256" key="3">
    <source>
        <dbReference type="ARBA" id="ARBA00022741"/>
    </source>
</evidence>
<evidence type="ECO:0000256" key="2">
    <source>
        <dbReference type="ARBA" id="ARBA00022598"/>
    </source>
</evidence>
<evidence type="ECO:0000256" key="8">
    <source>
        <dbReference type="SAM" id="MobiDB-lite"/>
    </source>
</evidence>
<dbReference type="SUPFAM" id="SSF52440">
    <property type="entry name" value="PreATP-grasp domain"/>
    <property type="match status" value="1"/>
</dbReference>
<dbReference type="PROSITE" id="PS00866">
    <property type="entry name" value="CPSASE_1"/>
    <property type="match status" value="1"/>
</dbReference>
<dbReference type="Proteomes" id="UP000198953">
    <property type="component" value="Unassembled WGS sequence"/>
</dbReference>
<accession>A0A1H7KVJ5</accession>
<reference evidence="12 13" key="1">
    <citation type="submission" date="2016-10" db="EMBL/GenBank/DDBJ databases">
        <authorList>
            <person name="de Groot N.N."/>
        </authorList>
    </citation>
    <scope>NUCLEOTIDE SEQUENCE [LARGE SCALE GENOMIC DNA]</scope>
    <source>
        <strain evidence="12 13">DSM 43357</strain>
    </source>
</reference>
<keyword evidence="4 7" id="KW-0067">ATP-binding</keyword>
<dbReference type="PROSITE" id="PS00188">
    <property type="entry name" value="BIOTIN"/>
    <property type="match status" value="1"/>
</dbReference>